<keyword evidence="2" id="KW-0808">Transferase</keyword>
<keyword evidence="2" id="KW-0012">Acyltransferase</keyword>
<dbReference type="GO" id="GO:0016746">
    <property type="term" value="F:acyltransferase activity"/>
    <property type="evidence" value="ECO:0007669"/>
    <property type="project" value="UniProtKB-KW"/>
</dbReference>
<dbReference type="RefSeq" id="WP_380228575.1">
    <property type="nucleotide sequence ID" value="NZ_JBHSOF010000047.1"/>
</dbReference>
<dbReference type="EC" id="2.3.-.-" evidence="2"/>
<evidence type="ECO:0000313" key="3">
    <source>
        <dbReference type="Proteomes" id="UP001595975"/>
    </source>
</evidence>
<dbReference type="Pfam" id="PF00583">
    <property type="entry name" value="Acetyltransf_1"/>
    <property type="match status" value="1"/>
</dbReference>
<dbReference type="Proteomes" id="UP001595975">
    <property type="component" value="Unassembled WGS sequence"/>
</dbReference>
<dbReference type="SUPFAM" id="SSF55729">
    <property type="entry name" value="Acyl-CoA N-acyltransferases (Nat)"/>
    <property type="match status" value="1"/>
</dbReference>
<reference evidence="3" key="1">
    <citation type="journal article" date="2019" name="Int. J. Syst. Evol. Microbiol.">
        <title>The Global Catalogue of Microorganisms (GCM) 10K type strain sequencing project: providing services to taxonomists for standard genome sequencing and annotation.</title>
        <authorList>
            <consortium name="The Broad Institute Genomics Platform"/>
            <consortium name="The Broad Institute Genome Sequencing Center for Infectious Disease"/>
            <person name="Wu L."/>
            <person name="Ma J."/>
        </authorList>
    </citation>
    <scope>NUCLEOTIDE SEQUENCE [LARGE SCALE GENOMIC DNA]</scope>
    <source>
        <strain evidence="3">CGMCC 4.1437</strain>
    </source>
</reference>
<organism evidence="2 3">
    <name type="scientific">Kitasatospora misakiensis</name>
    <dbReference type="NCBI Taxonomy" id="67330"/>
    <lineage>
        <taxon>Bacteria</taxon>
        <taxon>Bacillati</taxon>
        <taxon>Actinomycetota</taxon>
        <taxon>Actinomycetes</taxon>
        <taxon>Kitasatosporales</taxon>
        <taxon>Streptomycetaceae</taxon>
        <taxon>Kitasatospora</taxon>
    </lineage>
</organism>
<protein>
    <submittedName>
        <fullName evidence="2">GNAT family N-acetyltransferase</fullName>
        <ecNumber evidence="2">2.3.-.-</ecNumber>
    </submittedName>
</protein>
<dbReference type="Gene3D" id="3.40.630.30">
    <property type="match status" value="1"/>
</dbReference>
<keyword evidence="3" id="KW-1185">Reference proteome</keyword>
<dbReference type="PROSITE" id="PS51186">
    <property type="entry name" value="GNAT"/>
    <property type="match status" value="1"/>
</dbReference>
<dbReference type="EMBL" id="JBHSOF010000047">
    <property type="protein sequence ID" value="MFC5666884.1"/>
    <property type="molecule type" value="Genomic_DNA"/>
</dbReference>
<evidence type="ECO:0000313" key="2">
    <source>
        <dbReference type="EMBL" id="MFC5666884.1"/>
    </source>
</evidence>
<sequence>MSEFVTTIVGPDDWPAVGAFFEPKGLVENCWCTYFRMTSKERSSCGTAARKDRLRDLVEGGERVGILGSVDGAPAGWIGVGPRLGFPRLARSRAAKLVKGDDPERIWSVVCLYLTRDHRHQGLTRVLIDRAVEWARDEKAELIEAYPEDDRDPEGTVERGSFRGRVTTFEACGFTVVEPRLQSRALVRKDLR</sequence>
<proteinExistence type="predicted"/>
<comment type="caution">
    <text evidence="2">The sequence shown here is derived from an EMBL/GenBank/DDBJ whole genome shotgun (WGS) entry which is preliminary data.</text>
</comment>
<gene>
    <name evidence="2" type="ORF">ACFP3U_28440</name>
</gene>
<dbReference type="InterPro" id="IPR016181">
    <property type="entry name" value="Acyl_CoA_acyltransferase"/>
</dbReference>
<feature type="domain" description="N-acetyltransferase" evidence="1">
    <location>
        <begin position="25"/>
        <end position="192"/>
    </location>
</feature>
<accession>A0ABW0XCP3</accession>
<dbReference type="CDD" id="cd04301">
    <property type="entry name" value="NAT_SF"/>
    <property type="match status" value="1"/>
</dbReference>
<evidence type="ECO:0000259" key="1">
    <source>
        <dbReference type="PROSITE" id="PS51186"/>
    </source>
</evidence>
<dbReference type="InterPro" id="IPR000182">
    <property type="entry name" value="GNAT_dom"/>
</dbReference>
<name>A0ABW0XCP3_9ACTN</name>